<dbReference type="Pfam" id="PF00005">
    <property type="entry name" value="ABC_tran"/>
    <property type="match status" value="1"/>
</dbReference>
<evidence type="ECO:0000256" key="3">
    <source>
        <dbReference type="ARBA" id="ARBA00022519"/>
    </source>
</evidence>
<dbReference type="PANTHER" id="PTHR42781:SF1">
    <property type="entry name" value="THIAMINE IMPORT ATP-BINDING PROTEIN THIQ"/>
    <property type="match status" value="1"/>
</dbReference>
<evidence type="ECO:0000256" key="1">
    <source>
        <dbReference type="ARBA" id="ARBA00022448"/>
    </source>
</evidence>
<protein>
    <submittedName>
        <fullName evidence="9">ATP-binding cassette domain-containing protein</fullName>
    </submittedName>
</protein>
<keyword evidence="1" id="KW-0813">Transport</keyword>
<dbReference type="PROSITE" id="PS50893">
    <property type="entry name" value="ABC_TRANSPORTER_2"/>
    <property type="match status" value="1"/>
</dbReference>
<evidence type="ECO:0000256" key="4">
    <source>
        <dbReference type="ARBA" id="ARBA00022741"/>
    </source>
</evidence>
<evidence type="ECO:0000313" key="10">
    <source>
        <dbReference type="Proteomes" id="UP001596055"/>
    </source>
</evidence>
<proteinExistence type="predicted"/>
<dbReference type="InterPro" id="IPR027417">
    <property type="entry name" value="P-loop_NTPase"/>
</dbReference>
<keyword evidence="5 9" id="KW-0067">ATP-binding</keyword>
<dbReference type="InterPro" id="IPR003439">
    <property type="entry name" value="ABC_transporter-like_ATP-bd"/>
</dbReference>
<sequence>MLEVRQLEFRYTGDQPGWRFDFTLARGACIAINGPSGSGKSTLLNLLGGFLSADAGTISWDGQRIDSLPPWHRPFTSVFQEHNLFEHLDVQTNIGLGMHPGLRLTKDQKARISDSLASVGLAGYERRLPGDLSGGQRQRVALVRTLLRSQPVLLLDEPLTGLDEQARKGLHQLLLAQKASGSAIVLASHDSEDREVLADSQLNL</sequence>
<evidence type="ECO:0000256" key="6">
    <source>
        <dbReference type="ARBA" id="ARBA00022967"/>
    </source>
</evidence>
<keyword evidence="3" id="KW-0997">Cell inner membrane</keyword>
<dbReference type="SUPFAM" id="SSF52540">
    <property type="entry name" value="P-loop containing nucleoside triphosphate hydrolases"/>
    <property type="match status" value="1"/>
</dbReference>
<evidence type="ECO:0000313" key="9">
    <source>
        <dbReference type="EMBL" id="MFC5543724.1"/>
    </source>
</evidence>
<organism evidence="9 10">
    <name type="scientific">Marinobacter koreensis</name>
    <dbReference type="NCBI Taxonomy" id="335974"/>
    <lineage>
        <taxon>Bacteria</taxon>
        <taxon>Pseudomonadati</taxon>
        <taxon>Pseudomonadota</taxon>
        <taxon>Gammaproteobacteria</taxon>
        <taxon>Pseudomonadales</taxon>
        <taxon>Marinobacteraceae</taxon>
        <taxon>Marinobacter</taxon>
    </lineage>
</organism>
<dbReference type="EMBL" id="JBHSNL010000001">
    <property type="protein sequence ID" value="MFC5543724.1"/>
    <property type="molecule type" value="Genomic_DNA"/>
</dbReference>
<name>A0ABW0RGL8_9GAMM</name>
<dbReference type="InterPro" id="IPR050093">
    <property type="entry name" value="ABC_SmlMolc_Importer"/>
</dbReference>
<evidence type="ECO:0000259" key="8">
    <source>
        <dbReference type="PROSITE" id="PS50893"/>
    </source>
</evidence>
<dbReference type="RefSeq" id="WP_248157589.1">
    <property type="nucleotide sequence ID" value="NZ_JAKZAJ010000003.1"/>
</dbReference>
<gene>
    <name evidence="9" type="ORF">ACFPQA_01540</name>
</gene>
<feature type="domain" description="ABC transporter" evidence="8">
    <location>
        <begin position="2"/>
        <end position="204"/>
    </location>
</feature>
<keyword evidence="10" id="KW-1185">Reference proteome</keyword>
<dbReference type="GO" id="GO:0005524">
    <property type="term" value="F:ATP binding"/>
    <property type="evidence" value="ECO:0007669"/>
    <property type="project" value="UniProtKB-KW"/>
</dbReference>
<evidence type="ECO:0000256" key="7">
    <source>
        <dbReference type="ARBA" id="ARBA00023136"/>
    </source>
</evidence>
<dbReference type="SMART" id="SM00382">
    <property type="entry name" value="AAA"/>
    <property type="match status" value="1"/>
</dbReference>
<keyword evidence="6" id="KW-1278">Translocase</keyword>
<dbReference type="InterPro" id="IPR003593">
    <property type="entry name" value="AAA+_ATPase"/>
</dbReference>
<keyword evidence="7" id="KW-0472">Membrane</keyword>
<dbReference type="Gene3D" id="3.40.50.300">
    <property type="entry name" value="P-loop containing nucleotide triphosphate hydrolases"/>
    <property type="match status" value="1"/>
</dbReference>
<evidence type="ECO:0000256" key="2">
    <source>
        <dbReference type="ARBA" id="ARBA00022475"/>
    </source>
</evidence>
<dbReference type="PANTHER" id="PTHR42781">
    <property type="entry name" value="SPERMIDINE/PUTRESCINE IMPORT ATP-BINDING PROTEIN POTA"/>
    <property type="match status" value="1"/>
</dbReference>
<reference evidence="10" key="1">
    <citation type="journal article" date="2019" name="Int. J. Syst. Evol. Microbiol.">
        <title>The Global Catalogue of Microorganisms (GCM) 10K type strain sequencing project: providing services to taxonomists for standard genome sequencing and annotation.</title>
        <authorList>
            <consortium name="The Broad Institute Genomics Platform"/>
            <consortium name="The Broad Institute Genome Sequencing Center for Infectious Disease"/>
            <person name="Wu L."/>
            <person name="Ma J."/>
        </authorList>
    </citation>
    <scope>NUCLEOTIDE SEQUENCE [LARGE SCALE GENOMIC DNA]</scope>
    <source>
        <strain evidence="10">CGMCC 4.1799</strain>
    </source>
</reference>
<evidence type="ECO:0000256" key="5">
    <source>
        <dbReference type="ARBA" id="ARBA00022840"/>
    </source>
</evidence>
<keyword evidence="2" id="KW-1003">Cell membrane</keyword>
<dbReference type="PROSITE" id="PS00211">
    <property type="entry name" value="ABC_TRANSPORTER_1"/>
    <property type="match status" value="1"/>
</dbReference>
<accession>A0ABW0RGL8</accession>
<keyword evidence="4" id="KW-0547">Nucleotide-binding</keyword>
<dbReference type="InterPro" id="IPR017871">
    <property type="entry name" value="ABC_transporter-like_CS"/>
</dbReference>
<dbReference type="Proteomes" id="UP001596055">
    <property type="component" value="Unassembled WGS sequence"/>
</dbReference>
<comment type="caution">
    <text evidence="9">The sequence shown here is derived from an EMBL/GenBank/DDBJ whole genome shotgun (WGS) entry which is preliminary data.</text>
</comment>